<evidence type="ECO:0000313" key="1">
    <source>
        <dbReference type="EMBL" id="KZS58383.1"/>
    </source>
</evidence>
<evidence type="ECO:0000313" key="2">
    <source>
        <dbReference type="Proteomes" id="UP000077342"/>
    </source>
</evidence>
<dbReference type="AlphaFoldDB" id="A0A163WIQ8"/>
<name>A0A163WIQ8_9MYCO</name>
<dbReference type="Proteomes" id="UP000077342">
    <property type="component" value="Unassembled WGS sequence"/>
</dbReference>
<dbReference type="EMBL" id="LWCI01000150">
    <property type="protein sequence ID" value="KZS58383.1"/>
    <property type="molecule type" value="Genomic_DNA"/>
</dbReference>
<proteinExistence type="predicted"/>
<organism evidence="1 2">
    <name type="scientific">Mycobacterium ostraviense</name>
    <dbReference type="NCBI Taxonomy" id="2738409"/>
    <lineage>
        <taxon>Bacteria</taxon>
        <taxon>Bacillati</taxon>
        <taxon>Actinomycetota</taxon>
        <taxon>Actinomycetes</taxon>
        <taxon>Mycobacteriales</taxon>
        <taxon>Mycobacteriaceae</taxon>
        <taxon>Mycobacterium</taxon>
    </lineage>
</organism>
<reference evidence="2" key="1">
    <citation type="submission" date="2016-04" db="EMBL/GenBank/DDBJ databases">
        <authorList>
            <person name="Strapagiel D."/>
            <person name="Borowka P."/>
            <person name="Marciniak B."/>
            <person name="Bakula Z."/>
            <person name="Van Ingen J."/>
            <person name="Safianowska A."/>
            <person name="Dziadek J."/>
            <person name="Jagielski T."/>
        </authorList>
    </citation>
    <scope>NUCLEOTIDE SEQUENCE [LARGE SCALE GENOMIC DNA]</scope>
    <source>
        <strain evidence="2">1010001458</strain>
    </source>
</reference>
<accession>A0A163WIQ8</accession>
<protein>
    <submittedName>
        <fullName evidence="1">Uncharacterized protein</fullName>
    </submittedName>
</protein>
<comment type="caution">
    <text evidence="1">The sequence shown here is derived from an EMBL/GenBank/DDBJ whole genome shotgun (WGS) entry which is preliminary data.</text>
</comment>
<sequence length="69" mass="7385">MAPAQAINTAVATALARCRRTQVILGDLKRVRHIVDSEPVVARPVSRISANTFGIEDLLSGTHDFVDSG</sequence>
<gene>
    <name evidence="1" type="ORF">A4G28_13630</name>
</gene>
<dbReference type="RefSeq" id="WP_075512760.1">
    <property type="nucleotide sequence ID" value="NZ_CP089224.1"/>
</dbReference>
<keyword evidence="2" id="KW-1185">Reference proteome</keyword>